<proteinExistence type="predicted"/>
<dbReference type="PANTHER" id="PTHR43745:SF2">
    <property type="entry name" value="NITROREDUCTASE MJ1384-RELATED"/>
    <property type="match status" value="1"/>
</dbReference>
<dbReference type="InterPro" id="IPR052544">
    <property type="entry name" value="Bacteriocin_Proc_Enz"/>
</dbReference>
<protein>
    <recommendedName>
        <fullName evidence="1">Nitroreductase domain-containing protein</fullName>
    </recommendedName>
</protein>
<dbReference type="Gene3D" id="3.40.109.10">
    <property type="entry name" value="NADH Oxidase"/>
    <property type="match status" value="1"/>
</dbReference>
<organism evidence="2">
    <name type="scientific">Ralstonia solanacearum</name>
    <name type="common">Pseudomonas solanacearum</name>
    <dbReference type="NCBI Taxonomy" id="305"/>
    <lineage>
        <taxon>Bacteria</taxon>
        <taxon>Pseudomonadati</taxon>
        <taxon>Pseudomonadota</taxon>
        <taxon>Betaproteobacteria</taxon>
        <taxon>Burkholderiales</taxon>
        <taxon>Burkholderiaceae</taxon>
        <taxon>Ralstonia</taxon>
        <taxon>Ralstonia solanacearum species complex</taxon>
    </lineage>
</organism>
<dbReference type="SUPFAM" id="SSF55469">
    <property type="entry name" value="FMN-dependent nitroreductase-like"/>
    <property type="match status" value="1"/>
</dbReference>
<accession>A0A0S4TXN6</accession>
<dbReference type="GO" id="GO:0016491">
    <property type="term" value="F:oxidoreductase activity"/>
    <property type="evidence" value="ECO:0007669"/>
    <property type="project" value="InterPro"/>
</dbReference>
<feature type="domain" description="Nitroreductase" evidence="1">
    <location>
        <begin position="142"/>
        <end position="332"/>
    </location>
</feature>
<dbReference type="PANTHER" id="PTHR43745">
    <property type="entry name" value="NITROREDUCTASE MJ1384-RELATED"/>
    <property type="match status" value="1"/>
</dbReference>
<dbReference type="InterPro" id="IPR020051">
    <property type="entry name" value="SagB-type_dehydrogenase"/>
</dbReference>
<name>A0A0S4TXN6_RALSL</name>
<dbReference type="Pfam" id="PF00881">
    <property type="entry name" value="Nitroreductase"/>
    <property type="match status" value="1"/>
</dbReference>
<dbReference type="InterPro" id="IPR000415">
    <property type="entry name" value="Nitroreductase-like"/>
</dbReference>
<dbReference type="InterPro" id="IPR029479">
    <property type="entry name" value="Nitroreductase"/>
</dbReference>
<dbReference type="AlphaFoldDB" id="A0A0S4TXN6"/>
<evidence type="ECO:0000259" key="1">
    <source>
        <dbReference type="Pfam" id="PF00881"/>
    </source>
</evidence>
<dbReference type="PATRIC" id="fig|305.106.peg.1042"/>
<sequence>MTPSLFLRIIDGKLVLWNYANHEQYEIDIDHLERLMQLSNGAEPEGSPIDQAIAESGCLDQADPANWGWDCLSRIFHIGTQIGLRPGESMPVDDGYSGYIEYCASIAHKIPRLTIERDGEVVPLPPPALADLERVTLRQALEHRQTCRAFDREALSLDDVATTLWATFGTVHGDIRKDLEAQGLLPVGYRRTSPSGGSLHPSEAYLVAMRITGLAPGIYHYRSHRHELSVVRRGFDSEQLGPLLCAQNFANDLSYGVFVTSRFDKMWWKYPHSRAYRVALLDIGCLTQTFQLVCTAKGVQSWPTGYFIDHEINQLLDLDTNVESVMFFLGAGKGDGAVARAALSTLRGLATREP</sequence>
<dbReference type="NCBIfam" id="TIGR03605">
    <property type="entry name" value="antibiot_sagB"/>
    <property type="match status" value="1"/>
</dbReference>
<evidence type="ECO:0000313" key="2">
    <source>
        <dbReference type="EMBL" id="CUV14287.1"/>
    </source>
</evidence>
<dbReference type="EMBL" id="LN899819">
    <property type="protein sequence ID" value="CUV14287.1"/>
    <property type="molecule type" value="Genomic_DNA"/>
</dbReference>
<gene>
    <name evidence="2" type="ORF">RUN39_v1_750072</name>
</gene>
<reference evidence="2" key="1">
    <citation type="submission" date="2015-10" db="EMBL/GenBank/DDBJ databases">
        <authorList>
            <person name="Gilbert D.G."/>
        </authorList>
    </citation>
    <scope>NUCLEOTIDE SEQUENCE</scope>
    <source>
        <strain evidence="2">Phyl III-seqv23</strain>
    </source>
</reference>
<dbReference type="CDD" id="cd02142">
    <property type="entry name" value="McbC_SagB-like_oxidoreductase"/>
    <property type="match status" value="1"/>
</dbReference>